<dbReference type="Proteomes" id="UP000886858">
    <property type="component" value="Unassembled WGS sequence"/>
</dbReference>
<gene>
    <name evidence="1" type="ORF">H9717_01565</name>
</gene>
<dbReference type="InterPro" id="IPR011990">
    <property type="entry name" value="TPR-like_helical_dom_sf"/>
</dbReference>
<evidence type="ECO:0000313" key="2">
    <source>
        <dbReference type="Proteomes" id="UP000886858"/>
    </source>
</evidence>
<dbReference type="EMBL" id="DWYY01000019">
    <property type="protein sequence ID" value="HJA91801.1"/>
    <property type="molecule type" value="Genomic_DNA"/>
</dbReference>
<reference evidence="1" key="2">
    <citation type="submission" date="2021-04" db="EMBL/GenBank/DDBJ databases">
        <authorList>
            <person name="Gilroy R."/>
        </authorList>
    </citation>
    <scope>NUCLEOTIDE SEQUENCE</scope>
    <source>
        <strain evidence="1">CHK179-7159</strain>
    </source>
</reference>
<sequence length="153" mass="18037">MAACDYYSSYGCYEPVFALSEKLCTKPEEYLEYAEILEKSRSSSNEKRAAYLYLQYGKGDKYAAWLEKNLWKSGKRHGELIAYYEEHGQMDDARRVADKCLKNCRDELTDAFIFLLRDAKKNNEEKKYQKLYASAKRRKETDFGRIIRDLSKT</sequence>
<protein>
    <submittedName>
        <fullName evidence="1">Uncharacterized protein</fullName>
    </submittedName>
</protein>
<reference evidence="1" key="1">
    <citation type="journal article" date="2021" name="PeerJ">
        <title>Extensive microbial diversity within the chicken gut microbiome revealed by metagenomics and culture.</title>
        <authorList>
            <person name="Gilroy R."/>
            <person name="Ravi A."/>
            <person name="Getino M."/>
            <person name="Pursley I."/>
            <person name="Horton D.L."/>
            <person name="Alikhan N.F."/>
            <person name="Baker D."/>
            <person name="Gharbi K."/>
            <person name="Hall N."/>
            <person name="Watson M."/>
            <person name="Adriaenssens E.M."/>
            <person name="Foster-Nyarko E."/>
            <person name="Jarju S."/>
            <person name="Secka A."/>
            <person name="Antonio M."/>
            <person name="Oren A."/>
            <person name="Chaudhuri R.R."/>
            <person name="La Ragione R."/>
            <person name="Hildebrand F."/>
            <person name="Pallen M.J."/>
        </authorList>
    </citation>
    <scope>NUCLEOTIDE SEQUENCE</scope>
    <source>
        <strain evidence="1">CHK179-7159</strain>
    </source>
</reference>
<evidence type="ECO:0000313" key="1">
    <source>
        <dbReference type="EMBL" id="HJA91801.1"/>
    </source>
</evidence>
<comment type="caution">
    <text evidence="1">The sequence shown here is derived from an EMBL/GenBank/DDBJ whole genome shotgun (WGS) entry which is preliminary data.</text>
</comment>
<dbReference type="AlphaFoldDB" id="A0A9D2L028"/>
<proteinExistence type="predicted"/>
<name>A0A9D2L028_9FIRM</name>
<dbReference type="Gene3D" id="1.25.40.10">
    <property type="entry name" value="Tetratricopeptide repeat domain"/>
    <property type="match status" value="1"/>
</dbReference>
<accession>A0A9D2L028</accession>
<organism evidence="1 2">
    <name type="scientific">Candidatus Eisenbergiella merdipullorum</name>
    <dbReference type="NCBI Taxonomy" id="2838553"/>
    <lineage>
        <taxon>Bacteria</taxon>
        <taxon>Bacillati</taxon>
        <taxon>Bacillota</taxon>
        <taxon>Clostridia</taxon>
        <taxon>Lachnospirales</taxon>
        <taxon>Lachnospiraceae</taxon>
        <taxon>Eisenbergiella</taxon>
    </lineage>
</organism>